<evidence type="ECO:0000313" key="1">
    <source>
        <dbReference type="EMBL" id="RYQ21988.1"/>
    </source>
</evidence>
<name>A0A4Q5AAW2_9BIFI</name>
<accession>A0A4Q5AAW2</accession>
<proteinExistence type="predicted"/>
<protein>
    <submittedName>
        <fullName evidence="1">Uncharacterized protein</fullName>
    </submittedName>
</protein>
<sequence length="32" mass="3396">MPTWSSSGNETGGLGKINPRAVYYAEAWSGAH</sequence>
<gene>
    <name evidence="1" type="ORF">PG2054B_0470</name>
</gene>
<reference evidence="1 2" key="1">
    <citation type="submission" date="2018-12" db="EMBL/GenBank/DDBJ databases">
        <title>Unveiling genomic diversity among members of the Bifidobacterium pseudolongum species, a widely distributed gut commensal of the animal kingdom.</title>
        <authorList>
            <person name="Lugli G.A."/>
            <person name="Duranti S."/>
            <person name="Albert K."/>
            <person name="Mancabelli L."/>
            <person name="Napoli S."/>
            <person name="Viappiani A."/>
            <person name="Anzalone R."/>
            <person name="Longhi G."/>
            <person name="Milani C."/>
            <person name="Turroni F."/>
            <person name="Alessandri G."/>
            <person name="Sela D.A."/>
            <person name="Van Sinderen D."/>
            <person name="Ventura M."/>
        </authorList>
    </citation>
    <scope>NUCLEOTIDE SEQUENCE [LARGE SCALE GENOMIC DNA]</scope>
    <source>
        <strain evidence="1 2">2054B</strain>
    </source>
</reference>
<evidence type="ECO:0000313" key="2">
    <source>
        <dbReference type="Proteomes" id="UP000294221"/>
    </source>
</evidence>
<comment type="caution">
    <text evidence="1">The sequence shown here is derived from an EMBL/GenBank/DDBJ whole genome shotgun (WGS) entry which is preliminary data.</text>
</comment>
<dbReference type="EMBL" id="RYUN01000006">
    <property type="protein sequence ID" value="RYQ21988.1"/>
    <property type="molecule type" value="Genomic_DNA"/>
</dbReference>
<dbReference type="AlphaFoldDB" id="A0A4Q5AAW2"/>
<dbReference type="Proteomes" id="UP000294221">
    <property type="component" value="Unassembled WGS sequence"/>
</dbReference>
<organism evidence="1 2">
    <name type="scientific">Bifidobacterium pseudolongum subsp. pseudolongum</name>
    <dbReference type="NCBI Taxonomy" id="31954"/>
    <lineage>
        <taxon>Bacteria</taxon>
        <taxon>Bacillati</taxon>
        <taxon>Actinomycetota</taxon>
        <taxon>Actinomycetes</taxon>
        <taxon>Bifidobacteriales</taxon>
        <taxon>Bifidobacteriaceae</taxon>
        <taxon>Bifidobacterium</taxon>
    </lineage>
</organism>